<evidence type="ECO:0000259" key="2">
    <source>
        <dbReference type="Pfam" id="PF00149"/>
    </source>
</evidence>
<dbReference type="Gene3D" id="3.60.21.10">
    <property type="match status" value="1"/>
</dbReference>
<dbReference type="GO" id="GO:0009166">
    <property type="term" value="P:nucleotide catabolic process"/>
    <property type="evidence" value="ECO:0007669"/>
    <property type="project" value="InterPro"/>
</dbReference>
<dbReference type="PANTHER" id="PTHR11575">
    <property type="entry name" value="5'-NUCLEOTIDASE-RELATED"/>
    <property type="match status" value="1"/>
</dbReference>
<feature type="domain" description="Calcineurin-like phosphoesterase" evidence="2">
    <location>
        <begin position="52"/>
        <end position="259"/>
    </location>
</feature>
<comment type="similarity">
    <text evidence="1">Belongs to the 5'-nucleotidase family.</text>
</comment>
<dbReference type="InterPro" id="IPR004843">
    <property type="entry name" value="Calcineurin-like_PHP"/>
</dbReference>
<evidence type="ECO:0000313" key="3">
    <source>
        <dbReference type="EMBL" id="HCL02673.1"/>
    </source>
</evidence>
<dbReference type="Pfam" id="PF00149">
    <property type="entry name" value="Metallophos"/>
    <property type="match status" value="1"/>
</dbReference>
<reference evidence="3 4" key="1">
    <citation type="journal article" date="2018" name="Nat. Biotechnol.">
        <title>A standardized bacterial taxonomy based on genome phylogeny substantially revises the tree of life.</title>
        <authorList>
            <person name="Parks D.H."/>
            <person name="Chuvochina M."/>
            <person name="Waite D.W."/>
            <person name="Rinke C."/>
            <person name="Skarshewski A."/>
            <person name="Chaumeil P.A."/>
            <person name="Hugenholtz P."/>
        </authorList>
    </citation>
    <scope>NUCLEOTIDE SEQUENCE [LARGE SCALE GENOMIC DNA]</scope>
    <source>
        <strain evidence="3">UBA11728</strain>
    </source>
</reference>
<accession>A0A3D2X7Q9</accession>
<dbReference type="SUPFAM" id="SSF56300">
    <property type="entry name" value="Metallo-dependent phosphatases"/>
    <property type="match status" value="1"/>
</dbReference>
<proteinExistence type="inferred from homology"/>
<protein>
    <recommendedName>
        <fullName evidence="2">Calcineurin-like phosphoesterase domain-containing protein</fullName>
    </recommendedName>
</protein>
<dbReference type="GO" id="GO:0016787">
    <property type="term" value="F:hydrolase activity"/>
    <property type="evidence" value="ECO:0007669"/>
    <property type="project" value="UniProtKB-KW"/>
</dbReference>
<dbReference type="InterPro" id="IPR029052">
    <property type="entry name" value="Metallo-depent_PP-like"/>
</dbReference>
<evidence type="ECO:0000256" key="1">
    <source>
        <dbReference type="RuleBase" id="RU362119"/>
    </source>
</evidence>
<dbReference type="AlphaFoldDB" id="A0A3D2X7Q9"/>
<dbReference type="EMBL" id="DPVV01000319">
    <property type="protein sequence ID" value="HCL02673.1"/>
    <property type="molecule type" value="Genomic_DNA"/>
</dbReference>
<dbReference type="GO" id="GO:0000166">
    <property type="term" value="F:nucleotide binding"/>
    <property type="evidence" value="ECO:0007669"/>
    <property type="project" value="UniProtKB-KW"/>
</dbReference>
<keyword evidence="1" id="KW-0378">Hydrolase</keyword>
<evidence type="ECO:0000313" key="4">
    <source>
        <dbReference type="Proteomes" id="UP000262969"/>
    </source>
</evidence>
<organism evidence="3 4">
    <name type="scientific">Lachnoclostridium phytofermentans</name>
    <dbReference type="NCBI Taxonomy" id="66219"/>
    <lineage>
        <taxon>Bacteria</taxon>
        <taxon>Bacillati</taxon>
        <taxon>Bacillota</taxon>
        <taxon>Clostridia</taxon>
        <taxon>Lachnospirales</taxon>
        <taxon>Lachnospiraceae</taxon>
    </lineage>
</organism>
<dbReference type="PANTHER" id="PTHR11575:SF24">
    <property type="entry name" value="5'-NUCLEOTIDASE"/>
    <property type="match status" value="1"/>
</dbReference>
<name>A0A3D2X7Q9_9FIRM</name>
<comment type="caution">
    <text evidence="3">The sequence shown here is derived from an EMBL/GenBank/DDBJ whole genome shotgun (WGS) entry which is preliminary data.</text>
</comment>
<sequence length="403" mass="43840">MEICEVRSVIGVKKRAIILVIVAFQVFLCSHTKVNAGEDSFRLGGLAGKTVILHTNDTHGRVQLGKDNSVGLTTLAALKDACIAAGAEVLLFDAGDTFRGTTLATYNEGETIGKLMNALGYDAMVTGNHDYEYGTNHLVDLANKLNFPVLGSNVIDLTTNHLLFGEHVLIKKNGVTYGIFGLSTQVTMTLNDARKVDRITIMSPIDAARMEVGYLKSAGADVIIALGHLGINGKSRLNSIDVLSTVDGIDLFIDGHSHSTLSECESVNPRKNTLLVSSDQYLNAIGVVVIDKNLKMKAYSLTQSMLDDLNVLTKESDDLEIDEKKAPYTKVVNKILQNAIKECSQGLSMRIGANNVRMSAVPYDNLSILAENTALETSVTTMVGYKEKEQQFTTFRLIFSMKR</sequence>
<dbReference type="InterPro" id="IPR006179">
    <property type="entry name" value="5_nucleotidase/apyrase"/>
</dbReference>
<dbReference type="PRINTS" id="PR01607">
    <property type="entry name" value="APYRASEFAMLY"/>
</dbReference>
<dbReference type="Proteomes" id="UP000262969">
    <property type="component" value="Unassembled WGS sequence"/>
</dbReference>
<gene>
    <name evidence="3" type="ORF">DHW61_09730</name>
</gene>
<keyword evidence="1" id="KW-0547">Nucleotide-binding</keyword>